<feature type="non-terminal residue" evidence="7">
    <location>
        <position position="1"/>
    </location>
</feature>
<keyword evidence="2" id="KW-0378">Hydrolase</keyword>
<dbReference type="Proteomes" id="UP000269352">
    <property type="component" value="Unassembled WGS sequence"/>
</dbReference>
<gene>
    <name evidence="7" type="primary">cas3</name>
    <name evidence="7" type="ORF">NO1_0461</name>
</gene>
<dbReference type="Pfam" id="PF22590">
    <property type="entry name" value="Cas3-like_C_2"/>
    <property type="match status" value="1"/>
</dbReference>
<keyword evidence="3" id="KW-0347">Helicase</keyword>
<dbReference type="InterPro" id="IPR054712">
    <property type="entry name" value="Cas3-like_dom"/>
</dbReference>
<keyword evidence="4" id="KW-0067">ATP-binding</keyword>
<dbReference type="EMBL" id="BGZN01000004">
    <property type="protein sequence ID" value="GBR73007.1"/>
    <property type="molecule type" value="Genomic_DNA"/>
</dbReference>
<evidence type="ECO:0000256" key="3">
    <source>
        <dbReference type="ARBA" id="ARBA00022806"/>
    </source>
</evidence>
<comment type="caution">
    <text evidence="7">The sequence shown here is derived from an EMBL/GenBank/DDBJ whole genome shotgun (WGS) entry which is preliminary data.</text>
</comment>
<dbReference type="GO" id="GO:0016787">
    <property type="term" value="F:hydrolase activity"/>
    <property type="evidence" value="ECO:0007669"/>
    <property type="project" value="UniProtKB-KW"/>
</dbReference>
<evidence type="ECO:0000313" key="8">
    <source>
        <dbReference type="Proteomes" id="UP000269352"/>
    </source>
</evidence>
<protein>
    <submittedName>
        <fullName evidence="7">CRISPR-associated helicase Cas3</fullName>
    </submittedName>
</protein>
<reference evidence="7 8" key="1">
    <citation type="journal article" date="2019" name="ISME J.">
        <title>Genome analyses of uncultured TG2/ZB3 bacteria in 'Margulisbacteria' specifically attached to ectosymbiotic spirochetes of protists in the termite gut.</title>
        <authorList>
            <person name="Utami Y.D."/>
            <person name="Kuwahara H."/>
            <person name="Igai K."/>
            <person name="Murakami T."/>
            <person name="Sugaya K."/>
            <person name="Morikawa T."/>
            <person name="Nagura Y."/>
            <person name="Yuki M."/>
            <person name="Deevong P."/>
            <person name="Inoue T."/>
            <person name="Kihara K."/>
            <person name="Lo N."/>
            <person name="Yamada A."/>
            <person name="Ohkuma M."/>
            <person name="Hongoh Y."/>
        </authorList>
    </citation>
    <scope>NUCLEOTIDE SEQUENCE [LARGE SCALE GENOMIC DNA]</scope>
    <source>
        <strain evidence="7">NkOx7-01</strain>
    </source>
</reference>
<evidence type="ECO:0000256" key="5">
    <source>
        <dbReference type="ARBA" id="ARBA00023118"/>
    </source>
</evidence>
<dbReference type="GO" id="GO:0005524">
    <property type="term" value="F:ATP binding"/>
    <property type="evidence" value="ECO:0007669"/>
    <property type="project" value="UniProtKB-KW"/>
</dbReference>
<keyword evidence="8" id="KW-1185">Reference proteome</keyword>
<evidence type="ECO:0000256" key="1">
    <source>
        <dbReference type="ARBA" id="ARBA00022741"/>
    </source>
</evidence>
<keyword evidence="1" id="KW-0547">Nucleotide-binding</keyword>
<keyword evidence="5" id="KW-0051">Antiviral defense</keyword>
<evidence type="ECO:0000259" key="6">
    <source>
        <dbReference type="Pfam" id="PF22590"/>
    </source>
</evidence>
<evidence type="ECO:0000313" key="7">
    <source>
        <dbReference type="EMBL" id="GBR73007.1"/>
    </source>
</evidence>
<dbReference type="AlphaFoldDB" id="A0A388T9X2"/>
<dbReference type="GO" id="GO:0004386">
    <property type="term" value="F:helicase activity"/>
    <property type="evidence" value="ECO:0007669"/>
    <property type="project" value="UniProtKB-KW"/>
</dbReference>
<evidence type="ECO:0000256" key="4">
    <source>
        <dbReference type="ARBA" id="ARBA00022840"/>
    </source>
</evidence>
<evidence type="ECO:0000256" key="2">
    <source>
        <dbReference type="ARBA" id="ARBA00022801"/>
    </source>
</evidence>
<accession>A0A388T9X2</accession>
<feature type="domain" description="CRISPR-associated nuclease/helicase Cas3" evidence="6">
    <location>
        <begin position="9"/>
        <end position="48"/>
    </location>
</feature>
<dbReference type="GO" id="GO:0051607">
    <property type="term" value="P:defense response to virus"/>
    <property type="evidence" value="ECO:0007669"/>
    <property type="project" value="UniProtKB-KW"/>
</dbReference>
<sequence>HVYKTDNDWTLIATSCVEAGVDLSFRTGFRELGSLVSLLQAAGRVNREGEYADAEIWTFKIAEDGLLRIHPGLQTAAAVLENYIENGEYKISPELSTNSIRDEIIRQGISNSKFKDLLNNEKQQRFPLIEDLFRVIDTDTRLVVIDKALIEKIRKHEKVDWQELQRKSVRMWKPKVDDEFSLPEILPDIYKWVYPYDDFLGYMRGVISIKKFENGSGEGAIA</sequence>
<name>A0A388T9X2_TERA1</name>
<organism evidence="7 8">
    <name type="scientific">Termititenax aidoneus</name>
    <dbReference type="NCBI Taxonomy" id="2218524"/>
    <lineage>
        <taxon>Bacteria</taxon>
        <taxon>Bacillati</taxon>
        <taxon>Candidatus Margulisiibacteriota</taxon>
        <taxon>Candidatus Termititenacia</taxon>
        <taxon>Candidatus Termititenacales</taxon>
        <taxon>Candidatus Termititenacaceae</taxon>
        <taxon>Candidatus Termititenax</taxon>
    </lineage>
</organism>
<proteinExistence type="predicted"/>